<evidence type="ECO:0000256" key="7">
    <source>
        <dbReference type="ARBA" id="ARBA00023204"/>
    </source>
</evidence>
<evidence type="ECO:0000256" key="5">
    <source>
        <dbReference type="ARBA" id="ARBA00022840"/>
    </source>
</evidence>
<dbReference type="InterPro" id="IPR001650">
    <property type="entry name" value="Helicase_C-like"/>
</dbReference>
<evidence type="ECO:0000256" key="2">
    <source>
        <dbReference type="ARBA" id="ARBA00022763"/>
    </source>
</evidence>
<evidence type="ECO:0000256" key="9">
    <source>
        <dbReference type="SAM" id="MobiDB-lite"/>
    </source>
</evidence>
<dbReference type="Pfam" id="PF19306">
    <property type="entry name" value="WHD_Lhr"/>
    <property type="match status" value="1"/>
</dbReference>
<feature type="domain" description="Helicase ATP-binding" evidence="10">
    <location>
        <begin position="29"/>
        <end position="247"/>
    </location>
</feature>
<evidence type="ECO:0000259" key="10">
    <source>
        <dbReference type="PROSITE" id="PS51192"/>
    </source>
</evidence>
<keyword evidence="6" id="KW-0238">DNA-binding</keyword>
<dbReference type="SUPFAM" id="SSF52540">
    <property type="entry name" value="P-loop containing nucleoside triphosphate hydrolases"/>
    <property type="match status" value="1"/>
</dbReference>
<dbReference type="Proteomes" id="UP001589776">
    <property type="component" value="Unassembled WGS sequence"/>
</dbReference>
<dbReference type="InterPro" id="IPR045628">
    <property type="entry name" value="Lhr_WH_dom"/>
</dbReference>
<keyword evidence="4 12" id="KW-0347">Helicase</keyword>
<dbReference type="PROSITE" id="PS51192">
    <property type="entry name" value="HELICASE_ATP_BIND_1"/>
    <property type="match status" value="1"/>
</dbReference>
<keyword evidence="5" id="KW-0067">ATP-binding</keyword>
<dbReference type="InterPro" id="IPR013701">
    <property type="entry name" value="Lhr-like_DEAD/DEAH_assoc"/>
</dbReference>
<proteinExistence type="predicted"/>
<dbReference type="Gene3D" id="3.40.50.300">
    <property type="entry name" value="P-loop containing nucleotide triphosphate hydrolases"/>
    <property type="match status" value="2"/>
</dbReference>
<dbReference type="GO" id="GO:0004386">
    <property type="term" value="F:helicase activity"/>
    <property type="evidence" value="ECO:0007669"/>
    <property type="project" value="UniProtKB-KW"/>
</dbReference>
<accession>A0ABV6DJ45</accession>
<evidence type="ECO:0000256" key="3">
    <source>
        <dbReference type="ARBA" id="ARBA00022801"/>
    </source>
</evidence>
<keyword evidence="13" id="KW-1185">Reference proteome</keyword>
<dbReference type="PANTHER" id="PTHR47962:SF5">
    <property type="entry name" value="ATP-DEPENDENT HELICASE LHR-RELATED"/>
    <property type="match status" value="1"/>
</dbReference>
<dbReference type="SMART" id="SM00487">
    <property type="entry name" value="DEXDc"/>
    <property type="match status" value="1"/>
</dbReference>
<dbReference type="GO" id="GO:0016787">
    <property type="term" value="F:hydrolase activity"/>
    <property type="evidence" value="ECO:0007669"/>
    <property type="project" value="UniProtKB-KW"/>
</dbReference>
<dbReference type="EMBL" id="JBHLWN010000031">
    <property type="protein sequence ID" value="MFC0212675.1"/>
    <property type="molecule type" value="Genomic_DNA"/>
</dbReference>
<feature type="compositionally biased region" description="Low complexity" evidence="9">
    <location>
        <begin position="637"/>
        <end position="653"/>
    </location>
</feature>
<name>A0ABV6DJ45_9BACL</name>
<evidence type="ECO:0000256" key="4">
    <source>
        <dbReference type="ARBA" id="ARBA00022806"/>
    </source>
</evidence>
<dbReference type="InterPro" id="IPR052511">
    <property type="entry name" value="ATP-dep_Helicase"/>
</dbReference>
<dbReference type="Pfam" id="PF08494">
    <property type="entry name" value="DEAD_assoc"/>
    <property type="match status" value="1"/>
</dbReference>
<dbReference type="InterPro" id="IPR055368">
    <property type="entry name" value="WH3_Lhr"/>
</dbReference>
<keyword evidence="7" id="KW-0234">DNA repair</keyword>
<dbReference type="EC" id="3.6.4.-" evidence="12"/>
<evidence type="ECO:0000256" key="6">
    <source>
        <dbReference type="ARBA" id="ARBA00023125"/>
    </source>
</evidence>
<dbReference type="SMART" id="SM00490">
    <property type="entry name" value="HELICc"/>
    <property type="match status" value="1"/>
</dbReference>
<dbReference type="Pfam" id="PF23235">
    <property type="entry name" value="WHD_3rd_Lhr"/>
    <property type="match status" value="1"/>
</dbReference>
<dbReference type="PANTHER" id="PTHR47962">
    <property type="entry name" value="ATP-DEPENDENT HELICASE LHR-RELATED-RELATED"/>
    <property type="match status" value="1"/>
</dbReference>
<evidence type="ECO:0000313" key="13">
    <source>
        <dbReference type="Proteomes" id="UP001589776"/>
    </source>
</evidence>
<keyword evidence="1" id="KW-0547">Nucleotide-binding</keyword>
<dbReference type="RefSeq" id="WP_377469880.1">
    <property type="nucleotide sequence ID" value="NZ_JBHLWN010000031.1"/>
</dbReference>
<dbReference type="InterPro" id="IPR027417">
    <property type="entry name" value="P-loop_NTPase"/>
</dbReference>
<feature type="domain" description="Helicase C-terminal" evidence="11">
    <location>
        <begin position="287"/>
        <end position="446"/>
    </location>
</feature>
<dbReference type="Pfam" id="PF00271">
    <property type="entry name" value="Helicase_C"/>
    <property type="match status" value="1"/>
</dbReference>
<dbReference type="InterPro" id="IPR014001">
    <property type="entry name" value="Helicase_ATP-bd"/>
</dbReference>
<keyword evidence="8" id="KW-0413">Isomerase</keyword>
<protein>
    <submittedName>
        <fullName evidence="12">DEAD/DEAH box helicase</fullName>
        <ecNumber evidence="12">3.6.4.-</ecNumber>
    </submittedName>
</protein>
<organism evidence="12 13">
    <name type="scientific">Paenibacillus chartarius</name>
    <dbReference type="NCBI Taxonomy" id="747481"/>
    <lineage>
        <taxon>Bacteria</taxon>
        <taxon>Bacillati</taxon>
        <taxon>Bacillota</taxon>
        <taxon>Bacilli</taxon>
        <taxon>Bacillales</taxon>
        <taxon>Paenibacillaceae</taxon>
        <taxon>Paenibacillus</taxon>
    </lineage>
</organism>
<gene>
    <name evidence="12" type="ORF">ACFFK0_09385</name>
</gene>
<evidence type="ECO:0000256" key="1">
    <source>
        <dbReference type="ARBA" id="ARBA00022741"/>
    </source>
</evidence>
<dbReference type="InterPro" id="IPR055367">
    <property type="entry name" value="WH4_Lhr"/>
</dbReference>
<keyword evidence="3 12" id="KW-0378">Hydrolase</keyword>
<evidence type="ECO:0000256" key="8">
    <source>
        <dbReference type="ARBA" id="ARBA00023235"/>
    </source>
</evidence>
<reference evidence="12 13" key="1">
    <citation type="submission" date="2024-09" db="EMBL/GenBank/DDBJ databases">
        <authorList>
            <person name="Sun Q."/>
            <person name="Mori K."/>
        </authorList>
    </citation>
    <scope>NUCLEOTIDE SEQUENCE [LARGE SCALE GENOMIC DNA]</scope>
    <source>
        <strain evidence="12 13">CCM 7759</strain>
    </source>
</reference>
<dbReference type="PROSITE" id="PS51194">
    <property type="entry name" value="HELICASE_CTER"/>
    <property type="match status" value="1"/>
</dbReference>
<feature type="region of interest" description="Disordered" evidence="9">
    <location>
        <begin position="637"/>
        <end position="666"/>
    </location>
</feature>
<evidence type="ECO:0000313" key="12">
    <source>
        <dbReference type="EMBL" id="MFC0212675.1"/>
    </source>
</evidence>
<sequence>MDKYGFHPVIEAWFRAKFGNPTGVQDQAWEHIRAGKHTLIASPTGSGKTLAALLPCLDAIVKNKQREAEPGTEGAAPRGAGVRVVYVTPLKALNNDIGLHVVHFAKELEEKAAVQTEAAAAASGQRPEHEAAAWPGVTVGVRTGDTPQNTRASMLRKPPDVLVTTPESLYLLLTSPRARDMLRTVRHVIVDEIHDLAGDKRGMHLSLTLERLGEWCGCEPQRIGVSATQKPIERVARFLGGWSEAGEPRAVRIVEHRGDKRYELRVGLPAPLAGPAASADDAVWTPLVKRVLALMESEAARTTLVFVKSRTLSERLTLRLNEQAGYELARAHHGSVAREQRLEVETLLKEGRLRCLVATSSLELGIDVGHVDLVIQIDAPPSAAAALQRIGRAGHAAGAVSRAALLARSRGKLAELAALARRVAARDIEALRVPREGLDVLAQQVVAMLAAGDDWTLERLERLLSRSDSYRGLPRERLTAMLDTLAGYYPFVRPLIEWDRATGRLGRLAATSMAAILGAGTIPQSTAYPVHHHESGLHLGELDEEYIHESQVGDVFQLGASSWRIQRIQADRVYVTETANRFSEIPFWRGEGASRSLELSRDVGRLWRELDERLHDAPETAGTANAADAANAANAADMADAPDTPDTIDAPGASYASDAPPVRPISEADTAAPARPLQPGAPLPEAAARTAADLAAARWLSETCFLEPEAAEQLVQLARSQRAHTPLPTDRTVVLEQYTDEQNRVHMVLHSLFGRTVNRTWLLAIGRTLQDIGIKPIHATAKDNGIELVFAYGERTRTARDAIAALTPEAAYGHVLDAAAGSPYFAASFRELAQTSLLLSRSFTRVPAFVLRLRTEELLKEALPFKDRFPLFAEALRVTIEQKLDLPGLQEVLGGLADGSIRWAVCEAAFPSPMTAQYEFDYVSANMYESDAVPADVQLELMGISRKLAEDMFGPAAGPRIDNEAMEAERARLNEPELALQEPQDLLRVLKERGEHTREELLALGIGQLDAWLDRLEASRSVASIRLTEATGTAYCSGEETVLYASLQTDPAAAMFILKRYADSRFSFTLNDILQRYPITADGAEAWLEAASTHDIIQAAPFAHGEEERIWMSSKAASRLIRLSIRTFRASREGLSAERYASKLLELQRIAAPEQTTTAEDPAAALKEALRPLQGWFAPVGQWESLLLPARLPNYRKEHLDLLCAAGEVVWIGRKMDGDKEGQAAFFLTEDKDLFAPIVGMNRPDTAYPELLQLLRERGASFLSKLSLESGLQPSTLHSQLMQLVWEGHAANDQFAPLREYAAGGSRKADKFRSGLGRWYAVADSFPAAALGDVQREASALRWTRHLLDSYGIVSKPLVAAICPFSWDTVAAVLKQLELLGHVSRGLFLKEIESIQFASPSLLTELAEPSVSSAQPANAHPGAGDAILLSAVDPANALGWLLPWPAAGKTAGYARKPGNWLLRSRTHWLLWLENGAKRIATPPEAGQTEAATSLNGPSHLSDQSLKSLLQQIAVRQGLRKIVIDAWNGLPIMDAPEGKRIKELGAERDRSSYVLWSSQLR</sequence>
<dbReference type="Pfam" id="PF23234">
    <property type="entry name" value="WHD_4th_Lhr"/>
    <property type="match status" value="1"/>
</dbReference>
<keyword evidence="2" id="KW-0227">DNA damage</keyword>
<dbReference type="Pfam" id="PF00270">
    <property type="entry name" value="DEAD"/>
    <property type="match status" value="1"/>
</dbReference>
<evidence type="ECO:0000259" key="11">
    <source>
        <dbReference type="PROSITE" id="PS51194"/>
    </source>
</evidence>
<comment type="caution">
    <text evidence="12">The sequence shown here is derived from an EMBL/GenBank/DDBJ whole genome shotgun (WGS) entry which is preliminary data.</text>
</comment>
<dbReference type="InterPro" id="IPR011545">
    <property type="entry name" value="DEAD/DEAH_box_helicase_dom"/>
</dbReference>